<protein>
    <submittedName>
        <fullName evidence="2">Uncharacterized protein</fullName>
    </submittedName>
</protein>
<reference evidence="2 3" key="1">
    <citation type="journal article" date="2018" name="Sci. Rep.">
        <title>Raphidocelis subcapitata (=Pseudokirchneriella subcapitata) provides an insight into genome evolution and environmental adaptations in the Sphaeropleales.</title>
        <authorList>
            <person name="Suzuki S."/>
            <person name="Yamaguchi H."/>
            <person name="Nakajima N."/>
            <person name="Kawachi M."/>
        </authorList>
    </citation>
    <scope>NUCLEOTIDE SEQUENCE [LARGE SCALE GENOMIC DNA]</scope>
    <source>
        <strain evidence="2 3">NIES-35</strain>
    </source>
</reference>
<dbReference type="InParanoid" id="A0A2V0NS45"/>
<dbReference type="OrthoDB" id="546256at2759"/>
<dbReference type="Proteomes" id="UP000247498">
    <property type="component" value="Unassembled WGS sequence"/>
</dbReference>
<dbReference type="AlphaFoldDB" id="A0A2V0NS45"/>
<proteinExistence type="predicted"/>
<evidence type="ECO:0000313" key="2">
    <source>
        <dbReference type="EMBL" id="GBF87757.1"/>
    </source>
</evidence>
<feature type="compositionally biased region" description="Gly residues" evidence="1">
    <location>
        <begin position="278"/>
        <end position="288"/>
    </location>
</feature>
<feature type="compositionally biased region" description="Basic and acidic residues" evidence="1">
    <location>
        <begin position="262"/>
        <end position="271"/>
    </location>
</feature>
<sequence length="298" mass="30447">MDLPLPTEGAGGPEQGQAAGPLAATPSGVPQRWQLAMAVHTMEVATAKVPFSMILLMDHVRTKRALPDDLRCRLVIPTDGLISVSLWDVADPDALKAWLDENLGSDCINQVSEVQEEFTFGVALELARQRGADRVAGGGRKTLDALSAGISTAQSKIQEWDRQTGVLSTARETTASTVAKISGAVSKAAESDRVQSVVAGASAAAAQGWRRVSDWATRLGEVAKDGGAAPHRSGGEAGAPPEYAAAVGGGGGGYGAPAAADDLDRRLRLEEDPLEGLDGLGLGGGAGTSAGKPPGAQP</sequence>
<keyword evidence="3" id="KW-1185">Reference proteome</keyword>
<feature type="region of interest" description="Disordered" evidence="1">
    <location>
        <begin position="1"/>
        <end position="25"/>
    </location>
</feature>
<feature type="compositionally biased region" description="Low complexity" evidence="1">
    <location>
        <begin position="15"/>
        <end position="24"/>
    </location>
</feature>
<accession>A0A2V0NS45</accession>
<gene>
    <name evidence="2" type="ORF">Rsub_00468</name>
</gene>
<dbReference type="EMBL" id="BDRX01000002">
    <property type="protein sequence ID" value="GBF87757.1"/>
    <property type="molecule type" value="Genomic_DNA"/>
</dbReference>
<name>A0A2V0NS45_9CHLO</name>
<organism evidence="2 3">
    <name type="scientific">Raphidocelis subcapitata</name>
    <dbReference type="NCBI Taxonomy" id="307507"/>
    <lineage>
        <taxon>Eukaryota</taxon>
        <taxon>Viridiplantae</taxon>
        <taxon>Chlorophyta</taxon>
        <taxon>core chlorophytes</taxon>
        <taxon>Chlorophyceae</taxon>
        <taxon>CS clade</taxon>
        <taxon>Sphaeropleales</taxon>
        <taxon>Selenastraceae</taxon>
        <taxon>Raphidocelis</taxon>
    </lineage>
</organism>
<comment type="caution">
    <text evidence="2">The sequence shown here is derived from an EMBL/GenBank/DDBJ whole genome shotgun (WGS) entry which is preliminary data.</text>
</comment>
<evidence type="ECO:0000313" key="3">
    <source>
        <dbReference type="Proteomes" id="UP000247498"/>
    </source>
</evidence>
<evidence type="ECO:0000256" key="1">
    <source>
        <dbReference type="SAM" id="MobiDB-lite"/>
    </source>
</evidence>
<feature type="region of interest" description="Disordered" evidence="1">
    <location>
        <begin position="224"/>
        <end position="298"/>
    </location>
</feature>